<evidence type="ECO:0000259" key="8">
    <source>
        <dbReference type="PROSITE" id="PS50928"/>
    </source>
</evidence>
<dbReference type="Proteomes" id="UP000515960">
    <property type="component" value="Chromosome"/>
</dbReference>
<dbReference type="GO" id="GO:0048473">
    <property type="term" value="P:D-methionine transmembrane transport"/>
    <property type="evidence" value="ECO:0007669"/>
    <property type="project" value="TreeGrafter"/>
</dbReference>
<evidence type="ECO:0000256" key="3">
    <source>
        <dbReference type="ARBA" id="ARBA00022475"/>
    </source>
</evidence>
<dbReference type="Gene3D" id="1.10.3720.10">
    <property type="entry name" value="MetI-like"/>
    <property type="match status" value="1"/>
</dbReference>
<dbReference type="PANTHER" id="PTHR30450">
    <property type="entry name" value="ABC TRANSPORTER PERMEASE"/>
    <property type="match status" value="1"/>
</dbReference>
<comment type="subcellular location">
    <subcellularLocation>
        <location evidence="1 7">Cell membrane</location>
        <topology evidence="1 7">Multi-pass membrane protein</topology>
    </subcellularLocation>
</comment>
<feature type="transmembrane region" description="Helical" evidence="7">
    <location>
        <begin position="21"/>
        <end position="47"/>
    </location>
</feature>
<dbReference type="CDD" id="cd06261">
    <property type="entry name" value="TM_PBP2"/>
    <property type="match status" value="1"/>
</dbReference>
<evidence type="ECO:0000313" key="10">
    <source>
        <dbReference type="Proteomes" id="UP000515960"/>
    </source>
</evidence>
<dbReference type="InterPro" id="IPR035906">
    <property type="entry name" value="MetI-like_sf"/>
</dbReference>
<feature type="transmembrane region" description="Helical" evidence="7">
    <location>
        <begin position="195"/>
        <end position="215"/>
    </location>
</feature>
<protein>
    <submittedName>
        <fullName evidence="9">ABC transporter permease</fullName>
    </submittedName>
</protein>
<feature type="transmembrane region" description="Helical" evidence="7">
    <location>
        <begin position="96"/>
        <end position="116"/>
    </location>
</feature>
<dbReference type="Pfam" id="PF00528">
    <property type="entry name" value="BPD_transp_1"/>
    <property type="match status" value="1"/>
</dbReference>
<dbReference type="PROSITE" id="PS50928">
    <property type="entry name" value="ABC_TM1"/>
    <property type="match status" value="1"/>
</dbReference>
<accession>A0A7G9B3B1</accession>
<evidence type="ECO:0000256" key="4">
    <source>
        <dbReference type="ARBA" id="ARBA00022692"/>
    </source>
</evidence>
<comment type="similarity">
    <text evidence="7">Belongs to the binding-protein-dependent transport system permease family.</text>
</comment>
<evidence type="ECO:0000256" key="1">
    <source>
        <dbReference type="ARBA" id="ARBA00004651"/>
    </source>
</evidence>
<keyword evidence="10" id="KW-1185">Reference proteome</keyword>
<sequence length="222" mass="24049">MDAELIARFKKYFFGLIEPAIYDTLAMLAATMVLAILFGFLISVVLATTRPGGLKPNRAVYSVLNFLVNFIRSFPIMILIVALLPVTRAVMGTTMGIRGAVFPLTVAATPFMARIFENAMVEVDPQLIEAARSFGASNLQIIFRVMLKEAVPSIVSGTTLATVTYLSATTIAGAIGAGGLGSIAMNYGYHRFDDMVLYTGVVILCILVQLIQLIGNQLYKRL</sequence>
<dbReference type="InterPro" id="IPR051322">
    <property type="entry name" value="AA_ABC_Transporter_Permease"/>
</dbReference>
<evidence type="ECO:0000256" key="7">
    <source>
        <dbReference type="RuleBase" id="RU363032"/>
    </source>
</evidence>
<dbReference type="RefSeq" id="WP_187332624.1">
    <property type="nucleotide sequence ID" value="NZ_CP060490.1"/>
</dbReference>
<gene>
    <name evidence="9" type="ORF">H8790_11410</name>
</gene>
<feature type="transmembrane region" description="Helical" evidence="7">
    <location>
        <begin position="163"/>
        <end position="183"/>
    </location>
</feature>
<keyword evidence="5 7" id="KW-1133">Transmembrane helix</keyword>
<evidence type="ECO:0000256" key="6">
    <source>
        <dbReference type="ARBA" id="ARBA00023136"/>
    </source>
</evidence>
<feature type="transmembrane region" description="Helical" evidence="7">
    <location>
        <begin position="59"/>
        <end position="84"/>
    </location>
</feature>
<keyword evidence="3" id="KW-1003">Cell membrane</keyword>
<keyword evidence="2 7" id="KW-0813">Transport</keyword>
<dbReference type="SUPFAM" id="SSF161098">
    <property type="entry name" value="MetI-like"/>
    <property type="match status" value="1"/>
</dbReference>
<name>A0A7G9B3B1_9FIRM</name>
<evidence type="ECO:0000313" key="9">
    <source>
        <dbReference type="EMBL" id="QNL44042.1"/>
    </source>
</evidence>
<dbReference type="AlphaFoldDB" id="A0A7G9B3B1"/>
<evidence type="ECO:0000256" key="2">
    <source>
        <dbReference type="ARBA" id="ARBA00022448"/>
    </source>
</evidence>
<dbReference type="GO" id="GO:0005886">
    <property type="term" value="C:plasma membrane"/>
    <property type="evidence" value="ECO:0007669"/>
    <property type="project" value="UniProtKB-SubCell"/>
</dbReference>
<keyword evidence="4 7" id="KW-0812">Transmembrane</keyword>
<keyword evidence="6 7" id="KW-0472">Membrane</keyword>
<dbReference type="InterPro" id="IPR000515">
    <property type="entry name" value="MetI-like"/>
</dbReference>
<dbReference type="EMBL" id="CP060490">
    <property type="protein sequence ID" value="QNL44042.1"/>
    <property type="molecule type" value="Genomic_DNA"/>
</dbReference>
<reference evidence="9 10" key="1">
    <citation type="submission" date="2020-08" db="EMBL/GenBank/DDBJ databases">
        <authorList>
            <person name="Liu C."/>
            <person name="Sun Q."/>
        </authorList>
    </citation>
    <scope>NUCLEOTIDE SEQUENCE [LARGE SCALE GENOMIC DNA]</scope>
    <source>
        <strain evidence="9 10">NSJ-62</strain>
    </source>
</reference>
<evidence type="ECO:0000256" key="5">
    <source>
        <dbReference type="ARBA" id="ARBA00022989"/>
    </source>
</evidence>
<dbReference type="KEGG" id="ohi:H8790_11410"/>
<organism evidence="9 10">
    <name type="scientific">Oscillibacter hominis</name>
    <dbReference type="NCBI Taxonomy" id="2763056"/>
    <lineage>
        <taxon>Bacteria</taxon>
        <taxon>Bacillati</taxon>
        <taxon>Bacillota</taxon>
        <taxon>Clostridia</taxon>
        <taxon>Eubacteriales</taxon>
        <taxon>Oscillospiraceae</taxon>
        <taxon>Oscillibacter</taxon>
    </lineage>
</organism>
<dbReference type="PANTHER" id="PTHR30450:SF1">
    <property type="entry name" value="D-METHIONINE TRANSPORT SYSTEM PERMEASE PROTEIN METI-RELATED"/>
    <property type="match status" value="1"/>
</dbReference>
<feature type="domain" description="ABC transmembrane type-1" evidence="8">
    <location>
        <begin position="21"/>
        <end position="215"/>
    </location>
</feature>
<proteinExistence type="inferred from homology"/>